<dbReference type="Proteomes" id="UP000825228">
    <property type="component" value="Unassembled WGS sequence"/>
</dbReference>
<proteinExistence type="predicted"/>
<name>A0ABS7P7P6_9NOCA</name>
<dbReference type="EMBL" id="JABUBU010000025">
    <property type="protein sequence ID" value="MBY6368434.1"/>
    <property type="molecule type" value="Genomic_DNA"/>
</dbReference>
<keyword evidence="3" id="KW-1185">Reference proteome</keyword>
<feature type="transmembrane region" description="Helical" evidence="1">
    <location>
        <begin position="39"/>
        <end position="61"/>
    </location>
</feature>
<keyword evidence="1" id="KW-0472">Membrane</keyword>
<feature type="transmembrane region" description="Helical" evidence="1">
    <location>
        <begin position="68"/>
        <end position="87"/>
    </location>
</feature>
<feature type="transmembrane region" description="Helical" evidence="1">
    <location>
        <begin position="9"/>
        <end position="27"/>
    </location>
</feature>
<keyword evidence="1" id="KW-1133">Transmembrane helix</keyword>
<sequence length="134" mass="14975">MRRILRHPLTWVTLAVAFELLILVPSLDTLGDEPRLSVFLQWQNGPFLGVLLCAGLVAEVLWRTDKALGWGASLLLLFGLYQFRYFVLMVVFFHPYFLFGVCSMLCVFVASGRTLFGSTVRQDAAAEETASGGR</sequence>
<protein>
    <recommendedName>
        <fullName evidence="4">DUF4345 domain-containing protein</fullName>
    </recommendedName>
</protein>
<accession>A0ABS7P7P6</accession>
<evidence type="ECO:0000313" key="3">
    <source>
        <dbReference type="Proteomes" id="UP000825228"/>
    </source>
</evidence>
<comment type="caution">
    <text evidence="2">The sequence shown here is derived from an EMBL/GenBank/DDBJ whole genome shotgun (WGS) entry which is preliminary data.</text>
</comment>
<dbReference type="RefSeq" id="WP_222699735.1">
    <property type="nucleotide sequence ID" value="NZ_JABUBT010000056.1"/>
</dbReference>
<evidence type="ECO:0008006" key="4">
    <source>
        <dbReference type="Google" id="ProtNLM"/>
    </source>
</evidence>
<evidence type="ECO:0000313" key="2">
    <source>
        <dbReference type="EMBL" id="MBY6368434.1"/>
    </source>
</evidence>
<keyword evidence="1" id="KW-0812">Transmembrane</keyword>
<evidence type="ECO:0000256" key="1">
    <source>
        <dbReference type="SAM" id="Phobius"/>
    </source>
</evidence>
<reference evidence="2 3" key="1">
    <citation type="submission" date="2020-06" db="EMBL/GenBank/DDBJ databases">
        <title>Taxonomy, biology and ecology of Rhodococcus bacteria occurring in California pistachio and other woody hosts as revealed by genome sequence analyses.</title>
        <authorList>
            <person name="Gai Y."/>
            <person name="Riely B."/>
        </authorList>
    </citation>
    <scope>NUCLEOTIDE SEQUENCE [LARGE SCALE GENOMIC DNA]</scope>
    <source>
        <strain evidence="2 3">BP-281</strain>
    </source>
</reference>
<organism evidence="2 3">
    <name type="scientific">Rhodococcoides corynebacterioides</name>
    <dbReference type="NCBI Taxonomy" id="53972"/>
    <lineage>
        <taxon>Bacteria</taxon>
        <taxon>Bacillati</taxon>
        <taxon>Actinomycetota</taxon>
        <taxon>Actinomycetes</taxon>
        <taxon>Mycobacteriales</taxon>
        <taxon>Nocardiaceae</taxon>
        <taxon>Rhodococcoides</taxon>
    </lineage>
</organism>
<feature type="transmembrane region" description="Helical" evidence="1">
    <location>
        <begin position="93"/>
        <end position="112"/>
    </location>
</feature>
<gene>
    <name evidence="2" type="ORF">HQ603_16920</name>
</gene>